<feature type="chain" id="PRO_5045842698" evidence="2">
    <location>
        <begin position="20"/>
        <end position="162"/>
    </location>
</feature>
<evidence type="ECO:0000313" key="4">
    <source>
        <dbReference type="Proteomes" id="UP001196870"/>
    </source>
</evidence>
<sequence length="162" mass="16880">MIRSALLAATLLAAAPAAAQEVVRHRTPGSTFPIAMAVEVPAGATTVMVSGMVPAVTDANAPRNSLAAFGDTRTQTASVLSRIEASLKSIGLSLGDVVRMQVFLVGDPGRGGRMDFDGFMAAYTEQFGTQAQPNLPARSVMQVAGLVNPGWLVEIEVTAVRR</sequence>
<organism evidence="3 4">
    <name type="scientific">Plastoroseomonas hellenica</name>
    <dbReference type="NCBI Taxonomy" id="2687306"/>
    <lineage>
        <taxon>Bacteria</taxon>
        <taxon>Pseudomonadati</taxon>
        <taxon>Pseudomonadota</taxon>
        <taxon>Alphaproteobacteria</taxon>
        <taxon>Acetobacterales</taxon>
        <taxon>Acetobacteraceae</taxon>
        <taxon>Plastoroseomonas</taxon>
    </lineage>
</organism>
<dbReference type="InterPro" id="IPR006175">
    <property type="entry name" value="YjgF/YER057c/UK114"/>
</dbReference>
<keyword evidence="2" id="KW-0732">Signal</keyword>
<dbReference type="Pfam" id="PF01042">
    <property type="entry name" value="Ribonuc_L-PSP"/>
    <property type="match status" value="1"/>
</dbReference>
<evidence type="ECO:0000256" key="2">
    <source>
        <dbReference type="SAM" id="SignalP"/>
    </source>
</evidence>
<dbReference type="SUPFAM" id="SSF55298">
    <property type="entry name" value="YjgF-like"/>
    <property type="match status" value="1"/>
</dbReference>
<dbReference type="Proteomes" id="UP001196870">
    <property type="component" value="Unassembled WGS sequence"/>
</dbReference>
<feature type="signal peptide" evidence="2">
    <location>
        <begin position="1"/>
        <end position="19"/>
    </location>
</feature>
<dbReference type="PROSITE" id="PS01094">
    <property type="entry name" value="UPF0076"/>
    <property type="match status" value="1"/>
</dbReference>
<dbReference type="Gene3D" id="3.30.1330.40">
    <property type="entry name" value="RutC-like"/>
    <property type="match status" value="1"/>
</dbReference>
<dbReference type="RefSeq" id="WP_211853837.1">
    <property type="nucleotide sequence ID" value="NZ_JAAGBB010000020.1"/>
</dbReference>
<keyword evidence="4" id="KW-1185">Reference proteome</keyword>
<accession>A0ABS5F0T3</accession>
<protein>
    <submittedName>
        <fullName evidence="3">Uncharacterized protein</fullName>
    </submittedName>
</protein>
<comment type="similarity">
    <text evidence="1">Belongs to the RutC family.</text>
</comment>
<dbReference type="PANTHER" id="PTHR11803:SF59">
    <property type="entry name" value="ENDORIBONUCLEASE"/>
    <property type="match status" value="1"/>
</dbReference>
<comment type="caution">
    <text evidence="3">The sequence shown here is derived from an EMBL/GenBank/DDBJ whole genome shotgun (WGS) entry which is preliminary data.</text>
</comment>
<proteinExistence type="inferred from homology"/>
<dbReference type="EMBL" id="JAAGBB010000020">
    <property type="protein sequence ID" value="MBR0666168.1"/>
    <property type="molecule type" value="Genomic_DNA"/>
</dbReference>
<dbReference type="CDD" id="cd06151">
    <property type="entry name" value="YjgF_YER057c_UK114_like_3"/>
    <property type="match status" value="1"/>
</dbReference>
<name>A0ABS5F0T3_9PROT</name>
<evidence type="ECO:0000313" key="3">
    <source>
        <dbReference type="EMBL" id="MBR0666168.1"/>
    </source>
</evidence>
<dbReference type="PANTHER" id="PTHR11803">
    <property type="entry name" value="2-IMINOBUTANOATE/2-IMINOPROPANOATE DEAMINASE RIDA"/>
    <property type="match status" value="1"/>
</dbReference>
<gene>
    <name evidence="3" type="ORF">GXW71_17540</name>
</gene>
<dbReference type="InterPro" id="IPR019897">
    <property type="entry name" value="RidA_CS"/>
</dbReference>
<evidence type="ECO:0000256" key="1">
    <source>
        <dbReference type="ARBA" id="ARBA00010552"/>
    </source>
</evidence>
<reference evidence="4" key="1">
    <citation type="journal article" date="2021" name="Syst. Appl. Microbiol.">
        <title>Roseomonas hellenica sp. nov., isolated from roots of wild-growing Alkanna tinctoria.</title>
        <authorList>
            <person name="Rat A."/>
            <person name="Naranjo H.D."/>
            <person name="Lebbe L."/>
            <person name="Cnockaert M."/>
            <person name="Krigas N."/>
            <person name="Grigoriadou K."/>
            <person name="Maloupa E."/>
            <person name="Willems A."/>
        </authorList>
    </citation>
    <scope>NUCLEOTIDE SEQUENCE [LARGE SCALE GENOMIC DNA]</scope>
    <source>
        <strain evidence="4">LMG 31523</strain>
    </source>
</reference>
<dbReference type="InterPro" id="IPR035959">
    <property type="entry name" value="RutC-like_sf"/>
</dbReference>